<organism evidence="3 4">
    <name type="scientific">Paenibacillus terrae</name>
    <dbReference type="NCBI Taxonomy" id="159743"/>
    <lineage>
        <taxon>Bacteria</taxon>
        <taxon>Bacillati</taxon>
        <taxon>Bacillota</taxon>
        <taxon>Bacilli</taxon>
        <taxon>Bacillales</taxon>
        <taxon>Paenibacillaceae</taxon>
        <taxon>Paenibacillus</taxon>
    </lineage>
</organism>
<dbReference type="GO" id="GO:0008233">
    <property type="term" value="F:peptidase activity"/>
    <property type="evidence" value="ECO:0007669"/>
    <property type="project" value="UniProtKB-KW"/>
</dbReference>
<dbReference type="PANTHER" id="PTHR33490">
    <property type="entry name" value="BLR5614 PROTEIN-RELATED"/>
    <property type="match status" value="1"/>
</dbReference>
<gene>
    <name evidence="3" type="ORF">QD47_06895</name>
</gene>
<dbReference type="GO" id="GO:0006508">
    <property type="term" value="P:proteolysis"/>
    <property type="evidence" value="ECO:0007669"/>
    <property type="project" value="UniProtKB-KW"/>
</dbReference>
<feature type="domain" description="Transglutaminase-like" evidence="2">
    <location>
        <begin position="298"/>
        <end position="361"/>
    </location>
</feature>
<comment type="caution">
    <text evidence="3">The sequence shown here is derived from an EMBL/GenBank/DDBJ whole genome shotgun (WGS) entry which is preliminary data.</text>
</comment>
<dbReference type="InterPro" id="IPR002931">
    <property type="entry name" value="Transglutaminase-like"/>
</dbReference>
<protein>
    <submittedName>
        <fullName evidence="3">Cysteine protease</fullName>
    </submittedName>
</protein>
<dbReference type="RefSeq" id="WP_044645434.1">
    <property type="nucleotide sequence ID" value="NZ_JTHP01000009.1"/>
</dbReference>
<evidence type="ECO:0000313" key="3">
    <source>
        <dbReference type="EMBL" id="KJD46286.1"/>
    </source>
</evidence>
<evidence type="ECO:0000256" key="1">
    <source>
        <dbReference type="SAM" id="Phobius"/>
    </source>
</evidence>
<dbReference type="OrthoDB" id="1817605at2"/>
<dbReference type="SUPFAM" id="SSF54001">
    <property type="entry name" value="Cysteine proteinases"/>
    <property type="match status" value="1"/>
</dbReference>
<keyword evidence="1" id="KW-0472">Membrane</keyword>
<keyword evidence="1" id="KW-1133">Transmembrane helix</keyword>
<dbReference type="PATRIC" id="fig|159743.3.peg.1509"/>
<feature type="transmembrane region" description="Helical" evidence="1">
    <location>
        <begin position="43"/>
        <end position="66"/>
    </location>
</feature>
<dbReference type="Proteomes" id="UP000032534">
    <property type="component" value="Unassembled WGS sequence"/>
</dbReference>
<dbReference type="InterPro" id="IPR038765">
    <property type="entry name" value="Papain-like_cys_pep_sf"/>
</dbReference>
<keyword evidence="4" id="KW-1185">Reference proteome</keyword>
<keyword evidence="3" id="KW-0378">Hydrolase</keyword>
<keyword evidence="1" id="KW-0812">Transmembrane</keyword>
<evidence type="ECO:0000259" key="2">
    <source>
        <dbReference type="SMART" id="SM00460"/>
    </source>
</evidence>
<feature type="transmembrane region" description="Helical" evidence="1">
    <location>
        <begin position="152"/>
        <end position="180"/>
    </location>
</feature>
<dbReference type="AlphaFoldDB" id="A0A0D7X4H7"/>
<dbReference type="EMBL" id="JTHP01000009">
    <property type="protein sequence ID" value="KJD46286.1"/>
    <property type="molecule type" value="Genomic_DNA"/>
</dbReference>
<evidence type="ECO:0000313" key="4">
    <source>
        <dbReference type="Proteomes" id="UP000032534"/>
    </source>
</evidence>
<proteinExistence type="predicted"/>
<accession>A0A0D7X4H7</accession>
<name>A0A0D7X4H7_9BACL</name>
<feature type="transmembrane region" description="Helical" evidence="1">
    <location>
        <begin position="108"/>
        <end position="131"/>
    </location>
</feature>
<keyword evidence="3" id="KW-0645">Protease</keyword>
<reference evidence="3 4" key="1">
    <citation type="submission" date="2014-11" db="EMBL/GenBank/DDBJ databases">
        <title>Draft Genome Sequences of Paenibacillus polymyxa NRRL B-30509 and Paenibacillus terrae NRRL B-30644, Strains from a Poultry Environment that Produce Tridecaptin A and Paenicidins.</title>
        <authorList>
            <person name="van Belkum M.J."/>
            <person name="Lohans C.T."/>
            <person name="Vederas J.C."/>
        </authorList>
    </citation>
    <scope>NUCLEOTIDE SEQUENCE [LARGE SCALE GENOMIC DNA]</scope>
    <source>
        <strain evidence="3 4">NRRL B-30644</strain>
    </source>
</reference>
<dbReference type="SMART" id="SM00460">
    <property type="entry name" value="TGc"/>
    <property type="match status" value="1"/>
</dbReference>
<dbReference type="Gene3D" id="3.10.620.30">
    <property type="match status" value="1"/>
</dbReference>
<dbReference type="Pfam" id="PF01841">
    <property type="entry name" value="Transglut_core"/>
    <property type="match status" value="1"/>
</dbReference>
<dbReference type="PANTHER" id="PTHR33490:SF3">
    <property type="entry name" value="CONSERVED INTEGRAL MEMBRANE PROTEIN"/>
    <property type="match status" value="1"/>
</dbReference>
<feature type="transmembrane region" description="Helical" evidence="1">
    <location>
        <begin position="12"/>
        <end position="31"/>
    </location>
</feature>
<sequence>MKPSWLEPVLHWNGVTVLLIAIVLLSLIQGWRRGASRSVGALFGLIVDGILTVAGILCSLGLAMWLSPKVQQWLAAYMEHLPQRGLSGIEQFYYTLVAGLEGFPLLRFAVLFMLSYAVAQFVLRAIYVMVVGGRSDSSLREQEKKSGFFSRLAGAGIGTLIGGARAVMVIALLFIGVSLYPDSGFSSYVQASPIYKQGAQSVIEPLSGTLIKDKLPVFTQAVTKELNGILQRKYEMIDRDIPNDIEQAATKITEGVSGDEQKARALYQWVGTRISYDYGKVEAYEQRGDWHEQTPRDTFDTRKGVCIDYARLYAVMARSQGLQVKVVTGLGYNGQGGYGSHAWNEVYLSGQHQWVPLDPTWAQSGDWFNPPGFAQTHIKDKVI</sequence>